<comment type="caution">
    <text evidence="4">The sequence shown here is derived from an EMBL/GenBank/DDBJ whole genome shotgun (WGS) entry which is preliminary data.</text>
</comment>
<dbReference type="Gene3D" id="1.10.3120.10">
    <property type="entry name" value="Trigger factor, C-terminal domain"/>
    <property type="match status" value="1"/>
</dbReference>
<evidence type="ECO:0000256" key="2">
    <source>
        <dbReference type="ARBA" id="ARBA00023235"/>
    </source>
</evidence>
<dbReference type="GO" id="GO:0006457">
    <property type="term" value="P:protein folding"/>
    <property type="evidence" value="ECO:0007669"/>
    <property type="project" value="InterPro"/>
</dbReference>
<dbReference type="GO" id="GO:0003755">
    <property type="term" value="F:peptidyl-prolyl cis-trans isomerase activity"/>
    <property type="evidence" value="ECO:0007669"/>
    <property type="project" value="UniProtKB-KW"/>
</dbReference>
<gene>
    <name evidence="4" type="ORF">BWY73_00929</name>
</gene>
<dbReference type="EMBL" id="MWAK01000129">
    <property type="protein sequence ID" value="OPZ92120.1"/>
    <property type="molecule type" value="Genomic_DNA"/>
</dbReference>
<dbReference type="Pfam" id="PF05698">
    <property type="entry name" value="Trigger_C"/>
    <property type="match status" value="1"/>
</dbReference>
<keyword evidence="2" id="KW-0413">Isomerase</keyword>
<name>A0A1V5MGS1_UNCT6</name>
<proteinExistence type="predicted"/>
<dbReference type="SUPFAM" id="SSF109998">
    <property type="entry name" value="Triger factor/SurA peptide-binding domain-like"/>
    <property type="match status" value="1"/>
</dbReference>
<accession>A0A1V5MGS1</accession>
<dbReference type="AlphaFoldDB" id="A0A1V5MGS1"/>
<dbReference type="InterPro" id="IPR008880">
    <property type="entry name" value="Trigger_fac_C"/>
</dbReference>
<organism evidence="4 5">
    <name type="scientific">candidate division TA06 bacterium ADurb.Bin417</name>
    <dbReference type="NCBI Taxonomy" id="1852828"/>
    <lineage>
        <taxon>Bacteria</taxon>
        <taxon>Bacteria division TA06</taxon>
    </lineage>
</organism>
<dbReference type="InterPro" id="IPR037041">
    <property type="entry name" value="Trigger_fac_C_sf"/>
</dbReference>
<dbReference type="Proteomes" id="UP000485484">
    <property type="component" value="Unassembled WGS sequence"/>
</dbReference>
<sequence length="159" mass="18637">MELQIQSINERQEDERIIDQLLERATLQPPEGLVKNRTMELVRHELSHQPDFKEKTLEAREALVKELMEKFQPLAEREVKASFVLSEVAAREKVEVTEADIDNRIDILARLSGQEQEEFKHHFDAEHREDLRAQLQVEKTLALLKKRALLIEKPRIVKA</sequence>
<evidence type="ECO:0000256" key="1">
    <source>
        <dbReference type="ARBA" id="ARBA00023110"/>
    </source>
</evidence>
<reference evidence="4 5" key="1">
    <citation type="submission" date="2017-02" db="EMBL/GenBank/DDBJ databases">
        <title>Delving into the versatile metabolic prowess of the omnipresent phylum Bacteroidetes.</title>
        <authorList>
            <person name="Nobu M.K."/>
            <person name="Mei R."/>
            <person name="Narihiro T."/>
            <person name="Kuroda K."/>
            <person name="Liu W.-T."/>
        </authorList>
    </citation>
    <scope>NUCLEOTIDE SEQUENCE [LARGE SCALE GENOMIC DNA]</scope>
    <source>
        <strain evidence="4">ADurb.Bin417</strain>
    </source>
</reference>
<protein>
    <submittedName>
        <fullName evidence="4">Trigger factor</fullName>
    </submittedName>
</protein>
<dbReference type="GO" id="GO:0015031">
    <property type="term" value="P:protein transport"/>
    <property type="evidence" value="ECO:0007669"/>
    <property type="project" value="InterPro"/>
</dbReference>
<feature type="domain" description="Trigger factor C-terminal" evidence="3">
    <location>
        <begin position="2"/>
        <end position="145"/>
    </location>
</feature>
<dbReference type="InterPro" id="IPR027304">
    <property type="entry name" value="Trigger_fact/SurA_dom_sf"/>
</dbReference>
<evidence type="ECO:0000313" key="4">
    <source>
        <dbReference type="EMBL" id="OPZ92120.1"/>
    </source>
</evidence>
<evidence type="ECO:0000313" key="5">
    <source>
        <dbReference type="Proteomes" id="UP000485484"/>
    </source>
</evidence>
<keyword evidence="1" id="KW-0697">Rotamase</keyword>
<evidence type="ECO:0000259" key="3">
    <source>
        <dbReference type="Pfam" id="PF05698"/>
    </source>
</evidence>